<evidence type="ECO:0008006" key="5">
    <source>
        <dbReference type="Google" id="ProtNLM"/>
    </source>
</evidence>
<feature type="chain" id="PRO_5043677009" description="Anther-specific protein BCP1" evidence="2">
    <location>
        <begin position="21"/>
        <end position="128"/>
    </location>
</feature>
<gene>
    <name evidence="3" type="ORF">M0R45_021652</name>
</gene>
<proteinExistence type="predicted"/>
<comment type="caution">
    <text evidence="3">The sequence shown here is derived from an EMBL/GenBank/DDBJ whole genome shotgun (WGS) entry which is preliminary data.</text>
</comment>
<sequence>MARQAVVVVALALLATVASAAQAPAATPSGGDATPKVALPTFAAVPAGAAGPAGNANEVGTVAGSDDAAPAASGKGASDAVAAAPVGGPVADGAFGSIEGAQSPSSGATTAQVSAIIGAAVAASFFFF</sequence>
<dbReference type="EMBL" id="JBEDUW010000004">
    <property type="protein sequence ID" value="KAK9934511.1"/>
    <property type="molecule type" value="Genomic_DNA"/>
</dbReference>
<evidence type="ECO:0000313" key="4">
    <source>
        <dbReference type="Proteomes" id="UP001457282"/>
    </source>
</evidence>
<protein>
    <recommendedName>
        <fullName evidence="5">Anther-specific protein BCP1</fullName>
    </recommendedName>
</protein>
<evidence type="ECO:0000256" key="2">
    <source>
        <dbReference type="SAM" id="SignalP"/>
    </source>
</evidence>
<feature type="signal peptide" evidence="2">
    <location>
        <begin position="1"/>
        <end position="20"/>
    </location>
</feature>
<evidence type="ECO:0000256" key="1">
    <source>
        <dbReference type="SAM" id="MobiDB-lite"/>
    </source>
</evidence>
<keyword evidence="4" id="KW-1185">Reference proteome</keyword>
<reference evidence="3 4" key="1">
    <citation type="journal article" date="2023" name="G3 (Bethesda)">
        <title>A chromosome-length genome assembly and annotation of blackberry (Rubus argutus, cv. 'Hillquist').</title>
        <authorList>
            <person name="Bruna T."/>
            <person name="Aryal R."/>
            <person name="Dudchenko O."/>
            <person name="Sargent D.J."/>
            <person name="Mead D."/>
            <person name="Buti M."/>
            <person name="Cavallini A."/>
            <person name="Hytonen T."/>
            <person name="Andres J."/>
            <person name="Pham M."/>
            <person name="Weisz D."/>
            <person name="Mascagni F."/>
            <person name="Usai G."/>
            <person name="Natali L."/>
            <person name="Bassil N."/>
            <person name="Fernandez G.E."/>
            <person name="Lomsadze A."/>
            <person name="Armour M."/>
            <person name="Olukolu B."/>
            <person name="Poorten T."/>
            <person name="Britton C."/>
            <person name="Davik J."/>
            <person name="Ashrafi H."/>
            <person name="Aiden E.L."/>
            <person name="Borodovsky M."/>
            <person name="Worthington M."/>
        </authorList>
    </citation>
    <scope>NUCLEOTIDE SEQUENCE [LARGE SCALE GENOMIC DNA]</scope>
    <source>
        <strain evidence="3">PI 553951</strain>
    </source>
</reference>
<organism evidence="3 4">
    <name type="scientific">Rubus argutus</name>
    <name type="common">Southern blackberry</name>
    <dbReference type="NCBI Taxonomy" id="59490"/>
    <lineage>
        <taxon>Eukaryota</taxon>
        <taxon>Viridiplantae</taxon>
        <taxon>Streptophyta</taxon>
        <taxon>Embryophyta</taxon>
        <taxon>Tracheophyta</taxon>
        <taxon>Spermatophyta</taxon>
        <taxon>Magnoliopsida</taxon>
        <taxon>eudicotyledons</taxon>
        <taxon>Gunneridae</taxon>
        <taxon>Pentapetalae</taxon>
        <taxon>rosids</taxon>
        <taxon>fabids</taxon>
        <taxon>Rosales</taxon>
        <taxon>Rosaceae</taxon>
        <taxon>Rosoideae</taxon>
        <taxon>Rosoideae incertae sedis</taxon>
        <taxon>Rubus</taxon>
    </lineage>
</organism>
<dbReference type="Proteomes" id="UP001457282">
    <property type="component" value="Unassembled WGS sequence"/>
</dbReference>
<evidence type="ECO:0000313" key="3">
    <source>
        <dbReference type="EMBL" id="KAK9934511.1"/>
    </source>
</evidence>
<accession>A0AAW1XEC0</accession>
<keyword evidence="2" id="KW-0732">Signal</keyword>
<feature type="region of interest" description="Disordered" evidence="1">
    <location>
        <begin position="55"/>
        <end position="74"/>
    </location>
</feature>
<name>A0AAW1XEC0_RUBAR</name>
<dbReference type="AlphaFoldDB" id="A0AAW1XEC0"/>